<keyword evidence="1" id="KW-1133">Transmembrane helix</keyword>
<dbReference type="AlphaFoldDB" id="A0A934Q8X4"/>
<feature type="transmembrane region" description="Helical" evidence="1">
    <location>
        <begin position="20"/>
        <end position="37"/>
    </location>
</feature>
<evidence type="ECO:0000313" key="2">
    <source>
        <dbReference type="EMBL" id="MBK0419281.1"/>
    </source>
</evidence>
<accession>A0A934Q8X4</accession>
<dbReference type="EMBL" id="JAEHOH010000012">
    <property type="protein sequence ID" value="MBK0419281.1"/>
    <property type="molecule type" value="Genomic_DNA"/>
</dbReference>
<dbReference type="RefSeq" id="WP_200115514.1">
    <property type="nucleotide sequence ID" value="NZ_JAEHOH010000012.1"/>
</dbReference>
<keyword evidence="1" id="KW-0812">Transmembrane</keyword>
<reference evidence="2" key="1">
    <citation type="submission" date="2020-12" db="EMBL/GenBank/DDBJ databases">
        <title>Leucobacter sp. CAS1, isolated from Chromium sludge.</title>
        <authorList>
            <person name="Xu Z."/>
        </authorList>
    </citation>
    <scope>NUCLEOTIDE SEQUENCE</scope>
    <source>
        <strain evidence="2">CSA1</strain>
    </source>
</reference>
<proteinExistence type="predicted"/>
<name>A0A934Q8X4_9MICO</name>
<protein>
    <submittedName>
        <fullName evidence="2">Uncharacterized protein</fullName>
    </submittedName>
</protein>
<comment type="caution">
    <text evidence="2">The sequence shown here is derived from an EMBL/GenBank/DDBJ whole genome shotgun (WGS) entry which is preliminary data.</text>
</comment>
<evidence type="ECO:0000313" key="3">
    <source>
        <dbReference type="Proteomes" id="UP000608530"/>
    </source>
</evidence>
<evidence type="ECO:0000256" key="1">
    <source>
        <dbReference type="SAM" id="Phobius"/>
    </source>
</evidence>
<feature type="transmembrane region" description="Helical" evidence="1">
    <location>
        <begin position="67"/>
        <end position="85"/>
    </location>
</feature>
<feature type="transmembrane region" description="Helical" evidence="1">
    <location>
        <begin position="132"/>
        <end position="149"/>
    </location>
</feature>
<keyword evidence="1" id="KW-0472">Membrane</keyword>
<keyword evidence="3" id="KW-1185">Reference proteome</keyword>
<gene>
    <name evidence="2" type="ORF">JD276_09570</name>
</gene>
<dbReference type="Proteomes" id="UP000608530">
    <property type="component" value="Unassembled WGS sequence"/>
</dbReference>
<sequence length="216" mass="21396">MTAGSGAAGMPRALRAARGTAGAAIATLFAAASHALVGGRVTALAVVATALLALPLCVALAGRTASLWRLAVAVACSQFVYHWSFAGLGLSTGADASAGGPGSGAPLPLHAEHLAGLESIAPRLADAAAADATMWVAHAVAAILTTLLLHRGERAALRLVGLIREALPAALPGGLPIPGERATLRGARFVAGADLRDRLCSPSAITHRGPPAVPVS</sequence>
<feature type="transmembrane region" description="Helical" evidence="1">
    <location>
        <begin position="43"/>
        <end position="60"/>
    </location>
</feature>
<organism evidence="2 3">
    <name type="scientific">Leucobacter chromiisoli</name>
    <dbReference type="NCBI Taxonomy" id="2796471"/>
    <lineage>
        <taxon>Bacteria</taxon>
        <taxon>Bacillati</taxon>
        <taxon>Actinomycetota</taxon>
        <taxon>Actinomycetes</taxon>
        <taxon>Micrococcales</taxon>
        <taxon>Microbacteriaceae</taxon>
        <taxon>Leucobacter</taxon>
    </lineage>
</organism>